<accession>A0A3P7Y8Q8</accession>
<dbReference type="EMBL" id="UZAH01025619">
    <property type="protein sequence ID" value="VDO67394.1"/>
    <property type="molecule type" value="Genomic_DNA"/>
</dbReference>
<dbReference type="Proteomes" id="UP000050761">
    <property type="component" value="Unassembled WGS sequence"/>
</dbReference>
<proteinExistence type="predicted"/>
<name>A0A183FHG3_HELPZ</name>
<accession>A0A183FHG3</accession>
<evidence type="ECO:0000313" key="2">
    <source>
        <dbReference type="Proteomes" id="UP000050761"/>
    </source>
</evidence>
<organism evidence="2 3">
    <name type="scientific">Heligmosomoides polygyrus</name>
    <name type="common">Parasitic roundworm</name>
    <dbReference type="NCBI Taxonomy" id="6339"/>
    <lineage>
        <taxon>Eukaryota</taxon>
        <taxon>Metazoa</taxon>
        <taxon>Ecdysozoa</taxon>
        <taxon>Nematoda</taxon>
        <taxon>Chromadorea</taxon>
        <taxon>Rhabditida</taxon>
        <taxon>Rhabditina</taxon>
        <taxon>Rhabditomorpha</taxon>
        <taxon>Strongyloidea</taxon>
        <taxon>Heligmosomidae</taxon>
        <taxon>Heligmosomoides</taxon>
    </lineage>
</organism>
<keyword evidence="2" id="KW-1185">Reference proteome</keyword>
<reference evidence="1 2" key="1">
    <citation type="submission" date="2018-11" db="EMBL/GenBank/DDBJ databases">
        <authorList>
            <consortium name="Pathogen Informatics"/>
        </authorList>
    </citation>
    <scope>NUCLEOTIDE SEQUENCE [LARGE SCALE GENOMIC DNA]</scope>
</reference>
<evidence type="ECO:0000313" key="3">
    <source>
        <dbReference type="WBParaSite" id="HPBE_0000620601-mRNA-1"/>
    </source>
</evidence>
<dbReference type="AlphaFoldDB" id="A0A183FHG3"/>
<sequence>MYSGENPVEVSLISAESAALPSLSLENSKIQLEGAGGFTQRLMSTLFQSKKTSRNGPPTCSSVPASTSLSSGDLAMIISESRVCGV</sequence>
<dbReference type="WBParaSite" id="HPBE_0000620601-mRNA-1">
    <property type="protein sequence ID" value="HPBE_0000620601-mRNA-1"/>
    <property type="gene ID" value="HPBE_0000620601"/>
</dbReference>
<gene>
    <name evidence="1" type="ORF">HPBE_LOCUS6207</name>
</gene>
<evidence type="ECO:0000313" key="1">
    <source>
        <dbReference type="EMBL" id="VDO67394.1"/>
    </source>
</evidence>
<reference evidence="3" key="2">
    <citation type="submission" date="2019-09" db="UniProtKB">
        <authorList>
            <consortium name="WormBaseParasite"/>
        </authorList>
    </citation>
    <scope>IDENTIFICATION</scope>
</reference>
<protein>
    <submittedName>
        <fullName evidence="1 3">Uncharacterized protein</fullName>
    </submittedName>
</protein>